<name>A0A344ULR4_9NEIS</name>
<dbReference type="PROSITE" id="PS51257">
    <property type="entry name" value="PROKAR_LIPOPROTEIN"/>
    <property type="match status" value="1"/>
</dbReference>
<evidence type="ECO:0000256" key="1">
    <source>
        <dbReference type="SAM" id="MobiDB-lite"/>
    </source>
</evidence>
<protein>
    <submittedName>
        <fullName evidence="2">Uncharacterized protein</fullName>
    </submittedName>
</protein>
<dbReference type="Proteomes" id="UP000252038">
    <property type="component" value="Chromosome"/>
</dbReference>
<feature type="region of interest" description="Disordered" evidence="1">
    <location>
        <begin position="53"/>
        <end position="74"/>
    </location>
</feature>
<dbReference type="KEGG" id="chrb:DK843_19065"/>
<evidence type="ECO:0000313" key="2">
    <source>
        <dbReference type="EMBL" id="AXE36212.1"/>
    </source>
</evidence>
<gene>
    <name evidence="2" type="ORF">DK843_19065</name>
</gene>
<evidence type="ECO:0000313" key="3">
    <source>
        <dbReference type="Proteomes" id="UP000252038"/>
    </source>
</evidence>
<reference evidence="2 3" key="1">
    <citation type="submission" date="2018-05" db="EMBL/GenBank/DDBJ databases">
        <title>Genome sequencing, assembly and analysis of the novel insecticidal bacterium, Chromobacterium phragmitis.</title>
        <authorList>
            <person name="Sparks M.E."/>
            <person name="Blackburn M.B."/>
            <person name="Gundersen-Rindal D.E."/>
        </authorList>
    </citation>
    <scope>NUCLEOTIDE SEQUENCE [LARGE SCALE GENOMIC DNA]</scope>
    <source>
        <strain evidence="2">IIBBL 274-1</strain>
    </source>
</reference>
<dbReference type="AlphaFoldDB" id="A0A344ULR4"/>
<accession>A0A344ULR4</accession>
<organism evidence="2 3">
    <name type="scientific">Chromobacterium phragmitis</name>
    <dbReference type="NCBI Taxonomy" id="2202141"/>
    <lineage>
        <taxon>Bacteria</taxon>
        <taxon>Pseudomonadati</taxon>
        <taxon>Pseudomonadota</taxon>
        <taxon>Betaproteobacteria</taxon>
        <taxon>Neisseriales</taxon>
        <taxon>Chromobacteriaceae</taxon>
        <taxon>Chromobacterium</taxon>
    </lineage>
</organism>
<sequence>MRFACCAACRGRFRIADMKNAFAFLACSFLVSGCADLQQHATKIADETLRAMNAQSSPSAQTSTSSGRAETPAASVSLGMDLRPILTCQSKGYDLDALRRNLKRSPAVSRSFVTRDEESIYVLRPGVSINGLPVSYIAVWGIMNSGTGSSVVAMTDRSVAAVGKAMKMKNQKPRSGYFTFVKNMKLDFAGGKRLTKFGCVLASLDEE</sequence>
<dbReference type="EMBL" id="CP029554">
    <property type="protein sequence ID" value="AXE36212.1"/>
    <property type="molecule type" value="Genomic_DNA"/>
</dbReference>
<proteinExistence type="predicted"/>
<feature type="compositionally biased region" description="Low complexity" evidence="1">
    <location>
        <begin position="54"/>
        <end position="66"/>
    </location>
</feature>